<feature type="domain" description="2Fe-2S ferredoxin-type" evidence="6">
    <location>
        <begin position="1"/>
        <end position="77"/>
    </location>
</feature>
<dbReference type="SUPFAM" id="SSF47741">
    <property type="entry name" value="CO dehydrogenase ISP C-domain like"/>
    <property type="match status" value="1"/>
</dbReference>
<reference evidence="7 8" key="1">
    <citation type="submission" date="2017-07" db="EMBL/GenBank/DDBJ databases">
        <title>Draft Genome Sequences of Select Purple Nonsulfur Bacteria.</title>
        <authorList>
            <person name="Lasarre B."/>
            <person name="Mckinlay J.B."/>
        </authorList>
    </citation>
    <scope>NUCLEOTIDE SEQUENCE [LARGE SCALE GENOMIC DNA]</scope>
    <source>
        <strain evidence="7 8">DSM 5909</strain>
    </source>
</reference>
<accession>A0A327KXJ3</accession>
<dbReference type="CDD" id="cd00207">
    <property type="entry name" value="fer2"/>
    <property type="match status" value="1"/>
</dbReference>
<comment type="caution">
    <text evidence="7">The sequence shown here is derived from an EMBL/GenBank/DDBJ whole genome shotgun (WGS) entry which is preliminary data.</text>
</comment>
<protein>
    <submittedName>
        <fullName evidence="7">(2Fe-2S)-binding protein</fullName>
    </submittedName>
</protein>
<keyword evidence="5" id="KW-0411">Iron-sulfur</keyword>
<sequence length="164" mass="17165">MKVSFTLNGDPITADVEPRTSLADLVRGEHRCTSVHLGCEHGVCGACTVLIDGKIARSCITLAVSLDGAMVTTLEGLADDALMARLREAFRTHHGLQCGYCTPGMLITAHDLIRRKGALAEAELRQGLAGNICRCTGYAGIVAAVAAAMDEHETTKSAASIAAE</sequence>
<dbReference type="InterPro" id="IPR006058">
    <property type="entry name" value="2Fe2S_fd_BS"/>
</dbReference>
<dbReference type="PROSITE" id="PS00197">
    <property type="entry name" value="2FE2S_FER_1"/>
    <property type="match status" value="1"/>
</dbReference>
<dbReference type="Pfam" id="PF00111">
    <property type="entry name" value="Fer2"/>
    <property type="match status" value="1"/>
</dbReference>
<dbReference type="PROSITE" id="PS51085">
    <property type="entry name" value="2FE2S_FER_2"/>
    <property type="match status" value="1"/>
</dbReference>
<proteinExistence type="predicted"/>
<dbReference type="InterPro" id="IPR036010">
    <property type="entry name" value="2Fe-2S_ferredoxin-like_sf"/>
</dbReference>
<keyword evidence="8" id="KW-1185">Reference proteome</keyword>
<evidence type="ECO:0000256" key="5">
    <source>
        <dbReference type="ARBA" id="ARBA00023014"/>
    </source>
</evidence>
<dbReference type="Pfam" id="PF01799">
    <property type="entry name" value="Fer2_2"/>
    <property type="match status" value="1"/>
</dbReference>
<dbReference type="InterPro" id="IPR002888">
    <property type="entry name" value="2Fe-2S-bd"/>
</dbReference>
<dbReference type="InterPro" id="IPR012675">
    <property type="entry name" value="Beta-grasp_dom_sf"/>
</dbReference>
<dbReference type="AlphaFoldDB" id="A0A327KXJ3"/>
<evidence type="ECO:0000313" key="7">
    <source>
        <dbReference type="EMBL" id="RAI42764.1"/>
    </source>
</evidence>
<dbReference type="EMBL" id="NPEX01000128">
    <property type="protein sequence ID" value="RAI42764.1"/>
    <property type="molecule type" value="Genomic_DNA"/>
</dbReference>
<evidence type="ECO:0000256" key="4">
    <source>
        <dbReference type="ARBA" id="ARBA00023004"/>
    </source>
</evidence>
<dbReference type="SUPFAM" id="SSF54292">
    <property type="entry name" value="2Fe-2S ferredoxin-like"/>
    <property type="match status" value="1"/>
</dbReference>
<dbReference type="Proteomes" id="UP000249130">
    <property type="component" value="Unassembled WGS sequence"/>
</dbReference>
<keyword evidence="1" id="KW-0001">2Fe-2S</keyword>
<evidence type="ECO:0000256" key="3">
    <source>
        <dbReference type="ARBA" id="ARBA00023002"/>
    </source>
</evidence>
<dbReference type="Gene3D" id="1.10.150.120">
    <property type="entry name" value="[2Fe-2S]-binding domain"/>
    <property type="match status" value="1"/>
</dbReference>
<dbReference type="GO" id="GO:0016491">
    <property type="term" value="F:oxidoreductase activity"/>
    <property type="evidence" value="ECO:0007669"/>
    <property type="project" value="UniProtKB-KW"/>
</dbReference>
<organism evidence="7 8">
    <name type="scientific">Rhodoplanes roseus</name>
    <dbReference type="NCBI Taxonomy" id="29409"/>
    <lineage>
        <taxon>Bacteria</taxon>
        <taxon>Pseudomonadati</taxon>
        <taxon>Pseudomonadota</taxon>
        <taxon>Alphaproteobacteria</taxon>
        <taxon>Hyphomicrobiales</taxon>
        <taxon>Nitrobacteraceae</taxon>
        <taxon>Rhodoplanes</taxon>
    </lineage>
</organism>
<keyword evidence="4" id="KW-0408">Iron</keyword>
<name>A0A327KXJ3_9BRAD</name>
<dbReference type="InterPro" id="IPR036884">
    <property type="entry name" value="2Fe-2S-bd_dom_sf"/>
</dbReference>
<evidence type="ECO:0000313" key="8">
    <source>
        <dbReference type="Proteomes" id="UP000249130"/>
    </source>
</evidence>
<keyword evidence="2" id="KW-0479">Metal-binding</keyword>
<evidence type="ECO:0000256" key="1">
    <source>
        <dbReference type="ARBA" id="ARBA00022714"/>
    </source>
</evidence>
<keyword evidence="3" id="KW-0560">Oxidoreductase</keyword>
<dbReference type="Gene3D" id="3.10.20.30">
    <property type="match status" value="1"/>
</dbReference>
<dbReference type="GO" id="GO:0046872">
    <property type="term" value="F:metal ion binding"/>
    <property type="evidence" value="ECO:0007669"/>
    <property type="project" value="UniProtKB-KW"/>
</dbReference>
<dbReference type="OrthoDB" id="9806714at2"/>
<dbReference type="GO" id="GO:0051537">
    <property type="term" value="F:2 iron, 2 sulfur cluster binding"/>
    <property type="evidence" value="ECO:0007669"/>
    <property type="project" value="UniProtKB-KW"/>
</dbReference>
<dbReference type="PANTHER" id="PTHR44379:SF8">
    <property type="entry name" value="XANTHINE DEHYDROGENASE IRON-SULFUR-BINDING SUBUNIT XDHC-RELATED"/>
    <property type="match status" value="1"/>
</dbReference>
<dbReference type="InterPro" id="IPR001041">
    <property type="entry name" value="2Fe-2S_ferredoxin-type"/>
</dbReference>
<dbReference type="InterPro" id="IPR051452">
    <property type="entry name" value="Diverse_Oxidoreductases"/>
</dbReference>
<dbReference type="RefSeq" id="WP_111420355.1">
    <property type="nucleotide sequence ID" value="NZ_NPEX01000128.1"/>
</dbReference>
<evidence type="ECO:0000256" key="2">
    <source>
        <dbReference type="ARBA" id="ARBA00022723"/>
    </source>
</evidence>
<dbReference type="PANTHER" id="PTHR44379">
    <property type="entry name" value="OXIDOREDUCTASE WITH IRON-SULFUR SUBUNIT"/>
    <property type="match status" value="1"/>
</dbReference>
<gene>
    <name evidence="7" type="ORF">CH341_17785</name>
</gene>
<evidence type="ECO:0000259" key="6">
    <source>
        <dbReference type="PROSITE" id="PS51085"/>
    </source>
</evidence>